<protein>
    <submittedName>
        <fullName evidence="1">Uncharacterized protein</fullName>
    </submittedName>
</protein>
<accession>D2RGR5</accession>
<dbReference type="AlphaFoldDB" id="D2RGR5"/>
<dbReference type="Proteomes" id="UP000001901">
    <property type="component" value="Chromosome"/>
</dbReference>
<dbReference type="GeneID" id="8739080"/>
<evidence type="ECO:0000313" key="1">
    <source>
        <dbReference type="EMBL" id="ADB57490.1"/>
    </source>
</evidence>
<dbReference type="KEGG" id="apo:Arcpr_0422"/>
<name>D2RGR5_ARCPA</name>
<evidence type="ECO:0000313" key="2">
    <source>
        <dbReference type="Proteomes" id="UP000001901"/>
    </source>
</evidence>
<dbReference type="RefSeq" id="WP_012939826.1">
    <property type="nucleotide sequence ID" value="NC_013741.1"/>
</dbReference>
<proteinExistence type="predicted"/>
<sequence length="93" mass="10306">MNLKVVALAVMLILALLAAYQFSTDHNSNVVSYKVEKCEAGFGKPFARYDEQNKTLNAVVWVNCCGVEVKVEREGKNLQNVAKKAPLFRAGMN</sequence>
<dbReference type="PaxDb" id="572546-Arcpr_0422"/>
<dbReference type="EMBL" id="CP001857">
    <property type="protein sequence ID" value="ADB57490.1"/>
    <property type="molecule type" value="Genomic_DNA"/>
</dbReference>
<keyword evidence="2" id="KW-1185">Reference proteome</keyword>
<dbReference type="HOGENOM" id="CLU_2392728_0_0_2"/>
<reference evidence="1 2" key="1">
    <citation type="journal article" date="2010" name="Stand. Genomic Sci.">
        <title>Complete genome sequence of Archaeoglobus profundus type strain (AV18).</title>
        <authorList>
            <person name="von Jan M."/>
            <person name="Lapidus A."/>
            <person name="Del Rio T.G."/>
            <person name="Copeland A."/>
            <person name="Tice H."/>
            <person name="Cheng J.F."/>
            <person name="Lucas S."/>
            <person name="Chen F."/>
            <person name="Nolan M."/>
            <person name="Goodwin L."/>
            <person name="Han C."/>
            <person name="Pitluck S."/>
            <person name="Liolios K."/>
            <person name="Ivanova N."/>
            <person name="Mavromatis K."/>
            <person name="Ovchinnikova G."/>
            <person name="Chertkov O."/>
            <person name="Pati A."/>
            <person name="Chen A."/>
            <person name="Palaniappan K."/>
            <person name="Land M."/>
            <person name="Hauser L."/>
            <person name="Chang Y.J."/>
            <person name="Jeffries C.D."/>
            <person name="Saunders E."/>
            <person name="Brettin T."/>
            <person name="Detter J.C."/>
            <person name="Chain P."/>
            <person name="Eichinger K."/>
            <person name="Huber H."/>
            <person name="Spring S."/>
            <person name="Rohde M."/>
            <person name="Goker M."/>
            <person name="Wirth R."/>
            <person name="Woyke T."/>
            <person name="Bristow J."/>
            <person name="Eisen J.A."/>
            <person name="Markowitz V."/>
            <person name="Hugenholtz P."/>
            <person name="Kyrpides N.C."/>
            <person name="Klenk H.P."/>
        </authorList>
    </citation>
    <scope>NUCLEOTIDE SEQUENCE [LARGE SCALE GENOMIC DNA]</scope>
    <source>
        <strain evidence="2">DSM 5631 / JCM 9629 / NBRC 100127 / Av18</strain>
    </source>
</reference>
<organism evidence="1 2">
    <name type="scientific">Archaeoglobus profundus (strain DSM 5631 / JCM 9629 / NBRC 100127 / Av18)</name>
    <dbReference type="NCBI Taxonomy" id="572546"/>
    <lineage>
        <taxon>Archaea</taxon>
        <taxon>Methanobacteriati</taxon>
        <taxon>Methanobacteriota</taxon>
        <taxon>Archaeoglobi</taxon>
        <taxon>Archaeoglobales</taxon>
        <taxon>Archaeoglobaceae</taxon>
        <taxon>Archaeoglobus</taxon>
    </lineage>
</organism>
<dbReference type="STRING" id="572546.Arcpr_0422"/>
<gene>
    <name evidence="1" type="ordered locus">Arcpr_0422</name>
</gene>